<accession>A0A7W1WSJ3</accession>
<keyword evidence="1" id="KW-0805">Transcription regulation</keyword>
<dbReference type="PROSITE" id="PS50949">
    <property type="entry name" value="HTH_GNTR"/>
    <property type="match status" value="1"/>
</dbReference>
<dbReference type="GO" id="GO:0003677">
    <property type="term" value="F:DNA binding"/>
    <property type="evidence" value="ECO:0007669"/>
    <property type="project" value="UniProtKB-KW"/>
</dbReference>
<dbReference type="SMART" id="SM00345">
    <property type="entry name" value="HTH_GNTR"/>
    <property type="match status" value="1"/>
</dbReference>
<dbReference type="PANTHER" id="PTHR43537">
    <property type="entry name" value="TRANSCRIPTIONAL REGULATOR, GNTR FAMILY"/>
    <property type="match status" value="1"/>
</dbReference>
<dbReference type="SUPFAM" id="SSF46785">
    <property type="entry name" value="Winged helix' DNA-binding domain"/>
    <property type="match status" value="1"/>
</dbReference>
<dbReference type="Gene3D" id="1.10.10.10">
    <property type="entry name" value="Winged helix-like DNA-binding domain superfamily/Winged helix DNA-binding domain"/>
    <property type="match status" value="1"/>
</dbReference>
<dbReference type="InterPro" id="IPR036388">
    <property type="entry name" value="WH-like_DNA-bd_sf"/>
</dbReference>
<evidence type="ECO:0000256" key="2">
    <source>
        <dbReference type="ARBA" id="ARBA00023125"/>
    </source>
</evidence>
<keyword evidence="6" id="KW-1185">Reference proteome</keyword>
<dbReference type="AlphaFoldDB" id="A0A7W1WSJ3"/>
<evidence type="ECO:0000313" key="6">
    <source>
        <dbReference type="Proteomes" id="UP000535491"/>
    </source>
</evidence>
<dbReference type="Pfam" id="PF00392">
    <property type="entry name" value="GntR"/>
    <property type="match status" value="1"/>
</dbReference>
<dbReference type="Pfam" id="PF07729">
    <property type="entry name" value="FCD"/>
    <property type="match status" value="1"/>
</dbReference>
<keyword evidence="2" id="KW-0238">DNA-binding</keyword>
<dbReference type="InterPro" id="IPR000524">
    <property type="entry name" value="Tscrpt_reg_HTH_GntR"/>
</dbReference>
<name>A0A7W1WSJ3_9BACL</name>
<sequence length="227" mass="26341">MVSDTGSSKFATILKRINQLIEADGLGPGDRLPSERELSERLQAGRSSIREVLRSLELLGLIRTRRGEGTFLEPYHSHHLVDLLAGYILRDLKSRQDLAEMRALLEMGAVRLAVKRAKKKDVDELEKKVVRMKQLVEQEKDPGAEMKAFHERIIKMADNYLLTRTWYPIVHYGETLGITEHLNKCIMLEKALQYYLEIIHAVKHRHEQQAVSLMERIWQYVQAKQEE</sequence>
<dbReference type="SUPFAM" id="SSF48008">
    <property type="entry name" value="GntR ligand-binding domain-like"/>
    <property type="match status" value="1"/>
</dbReference>
<dbReference type="PANTHER" id="PTHR43537:SF54">
    <property type="entry name" value="TRANSCRIPTIONAL REGULATOR, GNTR FAMILY"/>
    <property type="match status" value="1"/>
</dbReference>
<dbReference type="InterPro" id="IPR036390">
    <property type="entry name" value="WH_DNA-bd_sf"/>
</dbReference>
<dbReference type="Proteomes" id="UP000535491">
    <property type="component" value="Unassembled WGS sequence"/>
</dbReference>
<proteinExistence type="predicted"/>
<keyword evidence="3" id="KW-0804">Transcription</keyword>
<dbReference type="RefSeq" id="WP_181752551.1">
    <property type="nucleotide sequence ID" value="NZ_JACEIQ010000013.1"/>
</dbReference>
<comment type="caution">
    <text evidence="5">The sequence shown here is derived from an EMBL/GenBank/DDBJ whole genome shotgun (WGS) entry which is preliminary data.</text>
</comment>
<dbReference type="InterPro" id="IPR011711">
    <property type="entry name" value="GntR_C"/>
</dbReference>
<evidence type="ECO:0000256" key="1">
    <source>
        <dbReference type="ARBA" id="ARBA00023015"/>
    </source>
</evidence>
<reference evidence="5 6" key="1">
    <citation type="submission" date="2020-07" db="EMBL/GenBank/DDBJ databases">
        <authorList>
            <person name="Feng H."/>
        </authorList>
    </citation>
    <scope>NUCLEOTIDE SEQUENCE [LARGE SCALE GENOMIC DNA]</scope>
    <source>
        <strain evidence="6">s-10</strain>
    </source>
</reference>
<dbReference type="SMART" id="SM00895">
    <property type="entry name" value="FCD"/>
    <property type="match status" value="1"/>
</dbReference>
<gene>
    <name evidence="5" type="ORF">H1191_13285</name>
</gene>
<dbReference type="CDD" id="cd07377">
    <property type="entry name" value="WHTH_GntR"/>
    <property type="match status" value="1"/>
</dbReference>
<dbReference type="PRINTS" id="PR00035">
    <property type="entry name" value="HTHGNTR"/>
</dbReference>
<feature type="domain" description="HTH gntR-type" evidence="4">
    <location>
        <begin position="7"/>
        <end position="75"/>
    </location>
</feature>
<protein>
    <submittedName>
        <fullName evidence="5">FadR family transcriptional regulator</fullName>
    </submittedName>
</protein>
<dbReference type="Gene3D" id="1.20.120.530">
    <property type="entry name" value="GntR ligand-binding domain-like"/>
    <property type="match status" value="1"/>
</dbReference>
<dbReference type="InterPro" id="IPR008920">
    <property type="entry name" value="TF_FadR/GntR_C"/>
</dbReference>
<evidence type="ECO:0000259" key="4">
    <source>
        <dbReference type="PROSITE" id="PS50949"/>
    </source>
</evidence>
<dbReference type="EMBL" id="JACEIQ010000013">
    <property type="protein sequence ID" value="MBA4495280.1"/>
    <property type="molecule type" value="Genomic_DNA"/>
</dbReference>
<organism evidence="5 6">
    <name type="scientific">Paenactinomyces guangxiensis</name>
    <dbReference type="NCBI Taxonomy" id="1490290"/>
    <lineage>
        <taxon>Bacteria</taxon>
        <taxon>Bacillati</taxon>
        <taxon>Bacillota</taxon>
        <taxon>Bacilli</taxon>
        <taxon>Bacillales</taxon>
        <taxon>Thermoactinomycetaceae</taxon>
        <taxon>Paenactinomyces</taxon>
    </lineage>
</organism>
<evidence type="ECO:0000256" key="3">
    <source>
        <dbReference type="ARBA" id="ARBA00023163"/>
    </source>
</evidence>
<dbReference type="GO" id="GO:0003700">
    <property type="term" value="F:DNA-binding transcription factor activity"/>
    <property type="evidence" value="ECO:0007669"/>
    <property type="project" value="InterPro"/>
</dbReference>
<evidence type="ECO:0000313" key="5">
    <source>
        <dbReference type="EMBL" id="MBA4495280.1"/>
    </source>
</evidence>